<accession>A0A0C2FLB5</accession>
<keyword evidence="3" id="KW-1185">Reference proteome</keyword>
<reference evidence="2 3" key="1">
    <citation type="submission" date="2013-12" db="EMBL/GenBank/DDBJ databases">
        <title>Draft genome of the parsitic nematode Ancylostoma duodenale.</title>
        <authorList>
            <person name="Mitreva M."/>
        </authorList>
    </citation>
    <scope>NUCLEOTIDE SEQUENCE [LARGE SCALE GENOMIC DNA]</scope>
    <source>
        <strain evidence="2 3">Zhejiang</strain>
    </source>
</reference>
<name>A0A0C2FLB5_9BILA</name>
<proteinExistence type="predicted"/>
<dbReference type="Proteomes" id="UP000054047">
    <property type="component" value="Unassembled WGS sequence"/>
</dbReference>
<dbReference type="EMBL" id="KN771691">
    <property type="protein sequence ID" value="KIH45656.1"/>
    <property type="molecule type" value="Genomic_DNA"/>
</dbReference>
<evidence type="ECO:0000313" key="3">
    <source>
        <dbReference type="Proteomes" id="UP000054047"/>
    </source>
</evidence>
<dbReference type="AlphaFoldDB" id="A0A0C2FLB5"/>
<protein>
    <submittedName>
        <fullName evidence="2">Uncharacterized protein</fullName>
    </submittedName>
</protein>
<feature type="transmembrane region" description="Helical" evidence="1">
    <location>
        <begin position="29"/>
        <end position="62"/>
    </location>
</feature>
<gene>
    <name evidence="2" type="ORF">ANCDUO_24302</name>
</gene>
<sequence length="79" mass="9043">MFSSVVAFYYAHKAIVRPEEINYIPYVPIYILLGATAIIRLAACLVVFTLGTQILASFIVFCRRRDDYTKSSPYDQVRC</sequence>
<organism evidence="2 3">
    <name type="scientific">Ancylostoma duodenale</name>
    <dbReference type="NCBI Taxonomy" id="51022"/>
    <lineage>
        <taxon>Eukaryota</taxon>
        <taxon>Metazoa</taxon>
        <taxon>Ecdysozoa</taxon>
        <taxon>Nematoda</taxon>
        <taxon>Chromadorea</taxon>
        <taxon>Rhabditida</taxon>
        <taxon>Rhabditina</taxon>
        <taxon>Rhabditomorpha</taxon>
        <taxon>Strongyloidea</taxon>
        <taxon>Ancylostomatidae</taxon>
        <taxon>Ancylostomatinae</taxon>
        <taxon>Ancylostoma</taxon>
    </lineage>
</organism>
<keyword evidence="1" id="KW-0812">Transmembrane</keyword>
<keyword evidence="1" id="KW-1133">Transmembrane helix</keyword>
<evidence type="ECO:0000313" key="2">
    <source>
        <dbReference type="EMBL" id="KIH45656.1"/>
    </source>
</evidence>
<keyword evidence="1" id="KW-0472">Membrane</keyword>
<evidence type="ECO:0000256" key="1">
    <source>
        <dbReference type="SAM" id="Phobius"/>
    </source>
</evidence>
<dbReference type="OrthoDB" id="5816421at2759"/>